<dbReference type="AlphaFoldDB" id="A0A2S5R7F2"/>
<organism evidence="1 2">
    <name type="scientific">Holospora curviuscula</name>
    <dbReference type="NCBI Taxonomy" id="1082868"/>
    <lineage>
        <taxon>Bacteria</taxon>
        <taxon>Pseudomonadati</taxon>
        <taxon>Pseudomonadota</taxon>
        <taxon>Alphaproteobacteria</taxon>
        <taxon>Holosporales</taxon>
        <taxon>Holosporaceae</taxon>
        <taxon>Holospora</taxon>
    </lineage>
</organism>
<proteinExistence type="predicted"/>
<keyword evidence="2" id="KW-1185">Reference proteome</keyword>
<dbReference type="OrthoDB" id="7703854at2"/>
<protein>
    <submittedName>
        <fullName evidence="1">Uncharacterized protein</fullName>
    </submittedName>
</protein>
<dbReference type="EMBL" id="PHHC01000124">
    <property type="protein sequence ID" value="PPE03248.1"/>
    <property type="molecule type" value="Genomic_DNA"/>
</dbReference>
<evidence type="ECO:0000313" key="1">
    <source>
        <dbReference type="EMBL" id="PPE03248.1"/>
    </source>
</evidence>
<dbReference type="Proteomes" id="UP000239425">
    <property type="component" value="Unassembled WGS sequence"/>
</dbReference>
<comment type="caution">
    <text evidence="1">The sequence shown here is derived from an EMBL/GenBank/DDBJ whole genome shotgun (WGS) entry which is preliminary data.</text>
</comment>
<reference evidence="1 2" key="1">
    <citation type="submission" date="2017-11" db="EMBL/GenBank/DDBJ databases">
        <title>Comparative genomic analysis of Holospora spp., intranuclear symbionts of paramecia.</title>
        <authorList>
            <person name="Garushyants S.K."/>
            <person name="Beliavskaya A."/>
            <person name="Malko D.B."/>
            <person name="Logacheva M.D."/>
            <person name="Rautian M.S."/>
            <person name="Gelfand M.S."/>
        </authorList>
    </citation>
    <scope>NUCLEOTIDE SEQUENCE [LARGE SCALE GENOMIC DNA]</scope>
    <source>
        <strain evidence="2">02AZ16</strain>
    </source>
</reference>
<sequence length="130" mass="14383">MYLIFFATVFIFCSGCSVEKAASDPGISVEDLRNLREKDQLLAQGLELIQVRYLPSGQREEFFKGRAKKGDFGAGRAVVHGVLDVATLGLWELAATPIEGAIANEAKWIAVRALYPDYYSNKIEKLDITP</sequence>
<name>A0A2S5R7F2_9PROT</name>
<evidence type="ECO:0000313" key="2">
    <source>
        <dbReference type="Proteomes" id="UP000239425"/>
    </source>
</evidence>
<accession>A0A2S5R7F2</accession>
<gene>
    <name evidence="1" type="ORF">HCUR_01315</name>
</gene>